<keyword evidence="1" id="KW-0808">Transferase</keyword>
<reference evidence="1 2" key="2">
    <citation type="submission" date="2015-01" db="EMBL/GenBank/DDBJ databases">
        <authorList>
            <consortium name="NBRP consortium"/>
            <person name="Sawabe T."/>
            <person name="Meirelles P."/>
            <person name="Feng G."/>
            <person name="Sayaka M."/>
            <person name="Hattori M."/>
            <person name="Ohkuma M."/>
        </authorList>
    </citation>
    <scope>NUCLEOTIDE SEQUENCE [LARGE SCALE GENOMIC DNA]</scope>
    <source>
        <strain evidence="1 2">JCM19232</strain>
    </source>
</reference>
<dbReference type="GO" id="GO:0016779">
    <property type="term" value="F:nucleotidyltransferase activity"/>
    <property type="evidence" value="ECO:0007669"/>
    <property type="project" value="UniProtKB-KW"/>
</dbReference>
<organism evidence="1 2">
    <name type="scientific">Vibrio ishigakensis</name>
    <dbReference type="NCBI Taxonomy" id="1481914"/>
    <lineage>
        <taxon>Bacteria</taxon>
        <taxon>Pseudomonadati</taxon>
        <taxon>Pseudomonadota</taxon>
        <taxon>Gammaproteobacteria</taxon>
        <taxon>Vibrionales</taxon>
        <taxon>Vibrionaceae</taxon>
        <taxon>Vibrio</taxon>
    </lineage>
</organism>
<sequence length="39" mass="4938">MRNEIHRRNLLNLDADVALDKYQQEREWVSHVWQEWMLN</sequence>
<accession>A0A0B8P6X1</accession>
<keyword evidence="1" id="KW-0548">Nucleotidyltransferase</keyword>
<keyword evidence="1" id="KW-0436">Ligase</keyword>
<comment type="caution">
    <text evidence="1">The sequence shown here is derived from an EMBL/GenBank/DDBJ whole genome shotgun (WGS) entry which is preliminary data.</text>
</comment>
<name>A0A0B8P6X1_9VIBR</name>
<evidence type="ECO:0000313" key="2">
    <source>
        <dbReference type="Proteomes" id="UP000031670"/>
    </source>
</evidence>
<proteinExistence type="predicted"/>
<evidence type="ECO:0000313" key="1">
    <source>
        <dbReference type="EMBL" id="GAM62625.1"/>
    </source>
</evidence>
<dbReference type="GO" id="GO:0016874">
    <property type="term" value="F:ligase activity"/>
    <property type="evidence" value="ECO:0007669"/>
    <property type="project" value="UniProtKB-KW"/>
</dbReference>
<reference evidence="1 2" key="1">
    <citation type="submission" date="2015-01" db="EMBL/GenBank/DDBJ databases">
        <title>Vibrio sp. C5 JCM 19232 whole genome shotgun sequence.</title>
        <authorList>
            <person name="Sawabe T."/>
            <person name="Meirelles P."/>
            <person name="Feng G."/>
            <person name="Sayaka M."/>
            <person name="Hattori M."/>
            <person name="Ohkuma M."/>
        </authorList>
    </citation>
    <scope>NUCLEOTIDE SEQUENCE [LARGE SCALE GENOMIC DNA]</scope>
    <source>
        <strain evidence="1 2">JCM19232</strain>
    </source>
</reference>
<protein>
    <submittedName>
        <fullName evidence="1">Glutamate-ammonia-ligase adenylyltransferase</fullName>
    </submittedName>
</protein>
<dbReference type="AlphaFoldDB" id="A0A0B8P6X1"/>
<gene>
    <name evidence="1" type="ORF">JCM19232_1782</name>
</gene>
<dbReference type="EMBL" id="BBSA01000006">
    <property type="protein sequence ID" value="GAM62625.1"/>
    <property type="molecule type" value="Genomic_DNA"/>
</dbReference>
<dbReference type="Proteomes" id="UP000031670">
    <property type="component" value="Unassembled WGS sequence"/>
</dbReference>